<name>A0A0A9FMK3_ARUDO</name>
<reference evidence="1" key="2">
    <citation type="journal article" date="2015" name="Data Brief">
        <title>Shoot transcriptome of the giant reed, Arundo donax.</title>
        <authorList>
            <person name="Barrero R.A."/>
            <person name="Guerrero F.D."/>
            <person name="Moolhuijzen P."/>
            <person name="Goolsby J.A."/>
            <person name="Tidwell J."/>
            <person name="Bellgard S.E."/>
            <person name="Bellgard M.I."/>
        </authorList>
    </citation>
    <scope>NUCLEOTIDE SEQUENCE</scope>
    <source>
        <tissue evidence="1">Shoot tissue taken approximately 20 cm above the soil surface</tissue>
    </source>
</reference>
<reference evidence="1" key="1">
    <citation type="submission" date="2014-09" db="EMBL/GenBank/DDBJ databases">
        <authorList>
            <person name="Magalhaes I.L.F."/>
            <person name="Oliveira U."/>
            <person name="Santos F.R."/>
            <person name="Vidigal T.H.D.A."/>
            <person name="Brescovit A.D."/>
            <person name="Santos A.J."/>
        </authorList>
    </citation>
    <scope>NUCLEOTIDE SEQUENCE</scope>
    <source>
        <tissue evidence="1">Shoot tissue taken approximately 20 cm above the soil surface</tissue>
    </source>
</reference>
<organism evidence="1">
    <name type="scientific">Arundo donax</name>
    <name type="common">Giant reed</name>
    <name type="synonym">Donax arundinaceus</name>
    <dbReference type="NCBI Taxonomy" id="35708"/>
    <lineage>
        <taxon>Eukaryota</taxon>
        <taxon>Viridiplantae</taxon>
        <taxon>Streptophyta</taxon>
        <taxon>Embryophyta</taxon>
        <taxon>Tracheophyta</taxon>
        <taxon>Spermatophyta</taxon>
        <taxon>Magnoliopsida</taxon>
        <taxon>Liliopsida</taxon>
        <taxon>Poales</taxon>
        <taxon>Poaceae</taxon>
        <taxon>PACMAD clade</taxon>
        <taxon>Arundinoideae</taxon>
        <taxon>Arundineae</taxon>
        <taxon>Arundo</taxon>
    </lineage>
</organism>
<evidence type="ECO:0000313" key="1">
    <source>
        <dbReference type="EMBL" id="JAE09558.1"/>
    </source>
</evidence>
<dbReference type="AlphaFoldDB" id="A0A0A9FMK3"/>
<proteinExistence type="predicted"/>
<dbReference type="EMBL" id="GBRH01188338">
    <property type="protein sequence ID" value="JAE09558.1"/>
    <property type="molecule type" value="Transcribed_RNA"/>
</dbReference>
<protein>
    <submittedName>
        <fullName evidence="1">Uncharacterized protein</fullName>
    </submittedName>
</protein>
<sequence length="99" mass="10990">MGCQAMVDWQVDLCSSMSLPVIRVLLSIAEPIVTVADSHFVTKHYRDNFVFAFKSNHNLDSAIIFSHVVFLPFLFQIAAHNCHCLLLPSGQSLLTVQGS</sequence>
<accession>A0A0A9FMK3</accession>